<gene>
    <name evidence="4" type="ORF">SMAR0320_LOCUS23996</name>
</gene>
<comment type="similarity">
    <text evidence="1">Belongs to the UPF0677 family.</text>
</comment>
<dbReference type="AlphaFoldDB" id="A0A7S2Q4T3"/>
<dbReference type="SUPFAM" id="SSF53335">
    <property type="entry name" value="S-adenosyl-L-methionine-dependent methyltransferases"/>
    <property type="match status" value="1"/>
</dbReference>
<dbReference type="Gene3D" id="3.40.50.150">
    <property type="entry name" value="Vaccinia Virus protein VP39"/>
    <property type="match status" value="1"/>
</dbReference>
<evidence type="ECO:0008006" key="5">
    <source>
        <dbReference type="Google" id="ProtNLM"/>
    </source>
</evidence>
<dbReference type="InterPro" id="IPR007213">
    <property type="entry name" value="Ppm1/Ppm2/Tcmp"/>
</dbReference>
<dbReference type="EMBL" id="HBGZ01033484">
    <property type="protein sequence ID" value="CAD9632591.1"/>
    <property type="molecule type" value="Transcribed_RNA"/>
</dbReference>
<name>A0A7S2Q4T3_9STRA</name>
<evidence type="ECO:0000256" key="1">
    <source>
        <dbReference type="ARBA" id="ARBA00008138"/>
    </source>
</evidence>
<keyword evidence="3" id="KW-0808">Transferase</keyword>
<reference evidence="4" key="1">
    <citation type="submission" date="2021-01" db="EMBL/GenBank/DDBJ databases">
        <authorList>
            <person name="Corre E."/>
            <person name="Pelletier E."/>
            <person name="Niang G."/>
            <person name="Scheremetjew M."/>
            <person name="Finn R."/>
            <person name="Kale V."/>
            <person name="Holt S."/>
            <person name="Cochrane G."/>
            <person name="Meng A."/>
            <person name="Brown T."/>
            <person name="Cohen L."/>
        </authorList>
    </citation>
    <scope>NUCLEOTIDE SEQUENCE</scope>
    <source>
        <strain evidence="4">SM1012Den-03</strain>
    </source>
</reference>
<dbReference type="InterPro" id="IPR011610">
    <property type="entry name" value="SAM_mthyl_Trfase_ML2640-like"/>
</dbReference>
<proteinExistence type="inferred from homology"/>
<organism evidence="4">
    <name type="scientific">Skeletonema marinoi</name>
    <dbReference type="NCBI Taxonomy" id="267567"/>
    <lineage>
        <taxon>Eukaryota</taxon>
        <taxon>Sar</taxon>
        <taxon>Stramenopiles</taxon>
        <taxon>Ochrophyta</taxon>
        <taxon>Bacillariophyta</taxon>
        <taxon>Coscinodiscophyceae</taxon>
        <taxon>Thalassiosirophycidae</taxon>
        <taxon>Thalassiosirales</taxon>
        <taxon>Skeletonemataceae</taxon>
        <taxon>Skeletonema</taxon>
        <taxon>Skeletonema marinoi-dohrnii complex</taxon>
    </lineage>
</organism>
<protein>
    <recommendedName>
        <fullName evidence="5">S-adenosyl-L-methionine-dependent methyltransferase</fullName>
    </recommendedName>
</protein>
<dbReference type="Pfam" id="PF04072">
    <property type="entry name" value="LCM"/>
    <property type="match status" value="1"/>
</dbReference>
<keyword evidence="2" id="KW-0489">Methyltransferase</keyword>
<dbReference type="NCBIfam" id="TIGR00027">
    <property type="entry name" value="mthyl_TIGR00027"/>
    <property type="match status" value="1"/>
</dbReference>
<dbReference type="GO" id="GO:0032259">
    <property type="term" value="P:methylation"/>
    <property type="evidence" value="ECO:0007669"/>
    <property type="project" value="UniProtKB-KW"/>
</dbReference>
<evidence type="ECO:0000313" key="4">
    <source>
        <dbReference type="EMBL" id="CAD9632591.1"/>
    </source>
</evidence>
<dbReference type="InterPro" id="IPR029063">
    <property type="entry name" value="SAM-dependent_MTases_sf"/>
</dbReference>
<evidence type="ECO:0000256" key="2">
    <source>
        <dbReference type="ARBA" id="ARBA00022603"/>
    </source>
</evidence>
<evidence type="ECO:0000256" key="3">
    <source>
        <dbReference type="ARBA" id="ARBA00022679"/>
    </source>
</evidence>
<accession>A0A7S2Q4T3</accession>
<dbReference type="PANTHER" id="PTHR43619:SF2">
    <property type="entry name" value="S-ADENOSYL-L-METHIONINE-DEPENDENT METHYLTRANSFERASES SUPERFAMILY PROTEIN"/>
    <property type="match status" value="1"/>
</dbReference>
<dbReference type="PANTHER" id="PTHR43619">
    <property type="entry name" value="S-ADENOSYL-L-METHIONINE-DEPENDENT METHYLTRANSFERASE YKTD-RELATED"/>
    <property type="match status" value="1"/>
</dbReference>
<sequence>MSSIPIRHRPIFDGLETGEEKMAAAMKEYEILKNTDEDGLDFANKTSMWIAFERDLESKREDRLFNDPLAKHFSEPYGQRLSDAMSFGLQVGVFDPPGSDIGFGLEGHVMYTAARTRLINDHIEKWMKGVKGDKQVINVGAGVDTRPYWLYCLSHATSYWEIDTVSVIKYKHTILDGLEKKGQLPCLMCPIRTVSMDVGKESIVNVLSEAYKFDTSIPSCWILEGLIMYLKRADVEQLMDSISQLSQTSSYLILNFSTNMPATSSPSIDELDELLSVANWKKVDRLMFGEEGFHYDRYPKNKPANKIVGFAMYEKE</sequence>
<dbReference type="GO" id="GO:0008168">
    <property type="term" value="F:methyltransferase activity"/>
    <property type="evidence" value="ECO:0007669"/>
    <property type="project" value="UniProtKB-KW"/>
</dbReference>